<protein>
    <recommendedName>
        <fullName evidence="4">Secreted protein</fullName>
    </recommendedName>
</protein>
<evidence type="ECO:0008006" key="4">
    <source>
        <dbReference type="Google" id="ProtNLM"/>
    </source>
</evidence>
<evidence type="ECO:0000313" key="2">
    <source>
        <dbReference type="EMBL" id="PVH97321.1"/>
    </source>
</evidence>
<proteinExistence type="predicted"/>
<evidence type="ECO:0000256" key="1">
    <source>
        <dbReference type="SAM" id="SignalP"/>
    </source>
</evidence>
<gene>
    <name evidence="2" type="ORF">DM02DRAFT_86138</name>
</gene>
<organism evidence="2 3">
    <name type="scientific">Periconia macrospinosa</name>
    <dbReference type="NCBI Taxonomy" id="97972"/>
    <lineage>
        <taxon>Eukaryota</taxon>
        <taxon>Fungi</taxon>
        <taxon>Dikarya</taxon>
        <taxon>Ascomycota</taxon>
        <taxon>Pezizomycotina</taxon>
        <taxon>Dothideomycetes</taxon>
        <taxon>Pleosporomycetidae</taxon>
        <taxon>Pleosporales</taxon>
        <taxon>Massarineae</taxon>
        <taxon>Periconiaceae</taxon>
        <taxon>Periconia</taxon>
    </lineage>
</organism>
<feature type="signal peptide" evidence="1">
    <location>
        <begin position="1"/>
        <end position="28"/>
    </location>
</feature>
<accession>A0A2V1DH42</accession>
<evidence type="ECO:0000313" key="3">
    <source>
        <dbReference type="Proteomes" id="UP000244855"/>
    </source>
</evidence>
<keyword evidence="1" id="KW-0732">Signal</keyword>
<dbReference type="AlphaFoldDB" id="A0A2V1DH42"/>
<feature type="chain" id="PRO_5016146770" description="Secreted protein" evidence="1">
    <location>
        <begin position="29"/>
        <end position="108"/>
    </location>
</feature>
<name>A0A2V1DH42_9PLEO</name>
<keyword evidence="3" id="KW-1185">Reference proteome</keyword>
<reference evidence="2 3" key="1">
    <citation type="journal article" date="2018" name="Sci. Rep.">
        <title>Comparative genomics provides insights into the lifestyle and reveals functional heterogeneity of dark septate endophytic fungi.</title>
        <authorList>
            <person name="Knapp D.G."/>
            <person name="Nemeth J.B."/>
            <person name="Barry K."/>
            <person name="Hainaut M."/>
            <person name="Henrissat B."/>
            <person name="Johnson J."/>
            <person name="Kuo A."/>
            <person name="Lim J.H.P."/>
            <person name="Lipzen A."/>
            <person name="Nolan M."/>
            <person name="Ohm R.A."/>
            <person name="Tamas L."/>
            <person name="Grigoriev I.V."/>
            <person name="Spatafora J.W."/>
            <person name="Nagy L.G."/>
            <person name="Kovacs G.M."/>
        </authorList>
    </citation>
    <scope>NUCLEOTIDE SEQUENCE [LARGE SCALE GENOMIC DNA]</scope>
    <source>
        <strain evidence="2 3">DSE2036</strain>
    </source>
</reference>
<dbReference type="Proteomes" id="UP000244855">
    <property type="component" value="Unassembled WGS sequence"/>
</dbReference>
<dbReference type="EMBL" id="KZ805439">
    <property type="protein sequence ID" value="PVH97321.1"/>
    <property type="molecule type" value="Genomic_DNA"/>
</dbReference>
<sequence>MAIGCRPWQYRGLLGLLFLVDSGHEAKARPTHRPRTGGGPWKVDDADRGDNFASVSLFLEGCRHYACMFFIACFEVESHLRNFFSSCRGVLLMVDVQSFTLKGTCLRW</sequence>